<comment type="caution">
    <text evidence="1">The sequence shown here is derived from an EMBL/GenBank/DDBJ whole genome shotgun (WGS) entry which is preliminary data.</text>
</comment>
<evidence type="ECO:0000313" key="2">
    <source>
        <dbReference type="Proteomes" id="UP001150581"/>
    </source>
</evidence>
<gene>
    <name evidence="1" type="ORF">LPJ66_011603</name>
</gene>
<organism evidence="1 2">
    <name type="scientific">Kickxella alabastrina</name>
    <dbReference type="NCBI Taxonomy" id="61397"/>
    <lineage>
        <taxon>Eukaryota</taxon>
        <taxon>Fungi</taxon>
        <taxon>Fungi incertae sedis</taxon>
        <taxon>Zoopagomycota</taxon>
        <taxon>Kickxellomycotina</taxon>
        <taxon>Kickxellomycetes</taxon>
        <taxon>Kickxellales</taxon>
        <taxon>Kickxellaceae</taxon>
        <taxon>Kickxella</taxon>
    </lineage>
</organism>
<proteinExistence type="predicted"/>
<accession>A0ACC1I1B8</accession>
<reference evidence="1" key="1">
    <citation type="submission" date="2022-07" db="EMBL/GenBank/DDBJ databases">
        <title>Phylogenomic reconstructions and comparative analyses of Kickxellomycotina fungi.</title>
        <authorList>
            <person name="Reynolds N.K."/>
            <person name="Stajich J.E."/>
            <person name="Barry K."/>
            <person name="Grigoriev I.V."/>
            <person name="Crous P."/>
            <person name="Smith M.E."/>
        </authorList>
    </citation>
    <scope>NUCLEOTIDE SEQUENCE</scope>
    <source>
        <strain evidence="1">Benny 63K</strain>
    </source>
</reference>
<protein>
    <submittedName>
        <fullName evidence="1">Uncharacterized protein</fullName>
    </submittedName>
</protein>
<dbReference type="EMBL" id="JANBPG010003640">
    <property type="protein sequence ID" value="KAJ1879889.1"/>
    <property type="molecule type" value="Genomic_DNA"/>
</dbReference>
<dbReference type="Proteomes" id="UP001150581">
    <property type="component" value="Unassembled WGS sequence"/>
</dbReference>
<name>A0ACC1I1B8_9FUNG</name>
<evidence type="ECO:0000313" key="1">
    <source>
        <dbReference type="EMBL" id="KAJ1879889.1"/>
    </source>
</evidence>
<sequence>MQTKILFAVIPALVAAENILDNLISGVGAGVDAIANLGDDIASGAANAFSHVTEGAVDGFSKATQGVANGIENVGDGIESGISRAKSDFSAGKNSDDEDGLDSSTSSASGMTVSMTALAAIVTFAQFF</sequence>
<keyword evidence="2" id="KW-1185">Reference proteome</keyword>